<gene>
    <name evidence="2" type="ORF">WN51_07069</name>
</gene>
<dbReference type="EMBL" id="KQ435936">
    <property type="protein sequence ID" value="KOX68331.1"/>
    <property type="molecule type" value="Genomic_DNA"/>
</dbReference>
<reference evidence="2 3" key="1">
    <citation type="submission" date="2015-07" db="EMBL/GenBank/DDBJ databases">
        <title>The genome of Melipona quadrifasciata.</title>
        <authorList>
            <person name="Pan H."/>
            <person name="Kapheim K."/>
        </authorList>
    </citation>
    <scope>NUCLEOTIDE SEQUENCE [LARGE SCALE GENOMIC DNA]</scope>
    <source>
        <strain evidence="2">0111107301</strain>
        <tissue evidence="2">Whole body</tissue>
    </source>
</reference>
<dbReference type="AlphaFoldDB" id="A0A0N0BC10"/>
<accession>A0A0N0BC10</accession>
<evidence type="ECO:0000313" key="2">
    <source>
        <dbReference type="EMBL" id="KOX68331.1"/>
    </source>
</evidence>
<feature type="region of interest" description="Disordered" evidence="1">
    <location>
        <begin position="15"/>
        <end position="52"/>
    </location>
</feature>
<organism evidence="2 3">
    <name type="scientific">Melipona quadrifasciata</name>
    <dbReference type="NCBI Taxonomy" id="166423"/>
    <lineage>
        <taxon>Eukaryota</taxon>
        <taxon>Metazoa</taxon>
        <taxon>Ecdysozoa</taxon>
        <taxon>Arthropoda</taxon>
        <taxon>Hexapoda</taxon>
        <taxon>Insecta</taxon>
        <taxon>Pterygota</taxon>
        <taxon>Neoptera</taxon>
        <taxon>Endopterygota</taxon>
        <taxon>Hymenoptera</taxon>
        <taxon>Apocrita</taxon>
        <taxon>Aculeata</taxon>
        <taxon>Apoidea</taxon>
        <taxon>Anthophila</taxon>
        <taxon>Apidae</taxon>
        <taxon>Melipona</taxon>
    </lineage>
</organism>
<feature type="compositionally biased region" description="Basic and acidic residues" evidence="1">
    <location>
        <begin position="15"/>
        <end position="25"/>
    </location>
</feature>
<keyword evidence="3" id="KW-1185">Reference proteome</keyword>
<evidence type="ECO:0000256" key="1">
    <source>
        <dbReference type="SAM" id="MobiDB-lite"/>
    </source>
</evidence>
<dbReference type="Proteomes" id="UP000053105">
    <property type="component" value="Unassembled WGS sequence"/>
</dbReference>
<proteinExistence type="predicted"/>
<name>A0A0N0BC10_9HYME</name>
<sequence length="52" mass="6044">MYTCVKALKNIDVKEKKKEKKEKQGGKNVKSQEMSNKVSDDVPNEFYEFNTS</sequence>
<evidence type="ECO:0000313" key="3">
    <source>
        <dbReference type="Proteomes" id="UP000053105"/>
    </source>
</evidence>
<protein>
    <submittedName>
        <fullName evidence="2">Uncharacterized protein</fullName>
    </submittedName>
</protein>